<dbReference type="AlphaFoldDB" id="A0A839EZ62"/>
<dbReference type="Pfam" id="PF25917">
    <property type="entry name" value="BSH_RND"/>
    <property type="match status" value="1"/>
</dbReference>
<evidence type="ECO:0000313" key="4">
    <source>
        <dbReference type="EMBL" id="MBA8886200.1"/>
    </source>
</evidence>
<dbReference type="Gene3D" id="1.10.287.470">
    <property type="entry name" value="Helix hairpin bin"/>
    <property type="match status" value="1"/>
</dbReference>
<dbReference type="EMBL" id="JACGXL010000001">
    <property type="protein sequence ID" value="MBA8886200.1"/>
    <property type="molecule type" value="Genomic_DNA"/>
</dbReference>
<feature type="domain" description="CusB-like beta-barrel" evidence="3">
    <location>
        <begin position="211"/>
        <end position="281"/>
    </location>
</feature>
<dbReference type="SUPFAM" id="SSF111369">
    <property type="entry name" value="HlyD-like secretion proteins"/>
    <property type="match status" value="1"/>
</dbReference>
<dbReference type="NCBIfam" id="TIGR01730">
    <property type="entry name" value="RND_mfp"/>
    <property type="match status" value="1"/>
</dbReference>
<name>A0A839EZ62_9GAMM</name>
<dbReference type="InterPro" id="IPR006143">
    <property type="entry name" value="RND_pump_MFP"/>
</dbReference>
<dbReference type="InterPro" id="IPR058792">
    <property type="entry name" value="Beta-barrel_RND_2"/>
</dbReference>
<dbReference type="PANTHER" id="PTHR30469:SF38">
    <property type="entry name" value="HLYD FAMILY SECRETION PROTEIN"/>
    <property type="match status" value="1"/>
</dbReference>
<dbReference type="Gene3D" id="2.40.420.20">
    <property type="match status" value="1"/>
</dbReference>
<dbReference type="PANTHER" id="PTHR30469">
    <property type="entry name" value="MULTIDRUG RESISTANCE PROTEIN MDTA"/>
    <property type="match status" value="1"/>
</dbReference>
<dbReference type="Gene3D" id="2.40.50.100">
    <property type="match status" value="1"/>
</dbReference>
<comment type="similarity">
    <text evidence="1">Belongs to the membrane fusion protein (MFP) (TC 8.A.1) family.</text>
</comment>
<dbReference type="RefSeq" id="WP_182529302.1">
    <property type="nucleotide sequence ID" value="NZ_JACGXL010000001.1"/>
</dbReference>
<evidence type="ECO:0000313" key="5">
    <source>
        <dbReference type="Proteomes" id="UP000550401"/>
    </source>
</evidence>
<evidence type="ECO:0000259" key="3">
    <source>
        <dbReference type="Pfam" id="PF25954"/>
    </source>
</evidence>
<comment type="caution">
    <text evidence="4">The sequence shown here is derived from an EMBL/GenBank/DDBJ whole genome shotgun (WGS) entry which is preliminary data.</text>
</comment>
<dbReference type="Pfam" id="PF25954">
    <property type="entry name" value="Beta-barrel_RND_2"/>
    <property type="match status" value="1"/>
</dbReference>
<feature type="domain" description="Multidrug resistance protein MdtA-like barrel-sandwich hybrid" evidence="2">
    <location>
        <begin position="77"/>
        <end position="203"/>
    </location>
</feature>
<dbReference type="GO" id="GO:0015562">
    <property type="term" value="F:efflux transmembrane transporter activity"/>
    <property type="evidence" value="ECO:0007669"/>
    <property type="project" value="TreeGrafter"/>
</dbReference>
<accession>A0A839EZ62</accession>
<evidence type="ECO:0000259" key="2">
    <source>
        <dbReference type="Pfam" id="PF25917"/>
    </source>
</evidence>
<dbReference type="FunFam" id="2.40.30.170:FF:000010">
    <property type="entry name" value="Efflux RND transporter periplasmic adaptor subunit"/>
    <property type="match status" value="1"/>
</dbReference>
<dbReference type="InterPro" id="IPR058625">
    <property type="entry name" value="MdtA-like_BSH"/>
</dbReference>
<keyword evidence="5" id="KW-1185">Reference proteome</keyword>
<organism evidence="4 5">
    <name type="scientific">Dokdonella fugitiva</name>
    <dbReference type="NCBI Taxonomy" id="328517"/>
    <lineage>
        <taxon>Bacteria</taxon>
        <taxon>Pseudomonadati</taxon>
        <taxon>Pseudomonadota</taxon>
        <taxon>Gammaproteobacteria</taxon>
        <taxon>Lysobacterales</taxon>
        <taxon>Rhodanobacteraceae</taxon>
        <taxon>Dokdonella</taxon>
    </lineage>
</organism>
<dbReference type="GO" id="GO:1990281">
    <property type="term" value="C:efflux pump complex"/>
    <property type="evidence" value="ECO:0007669"/>
    <property type="project" value="TreeGrafter"/>
</dbReference>
<dbReference type="Proteomes" id="UP000550401">
    <property type="component" value="Unassembled WGS sequence"/>
</dbReference>
<proteinExistence type="inferred from homology"/>
<gene>
    <name evidence="4" type="ORF">FHW12_000391</name>
</gene>
<protein>
    <submittedName>
        <fullName evidence="4">Membrane fusion protein (Multidrug efflux system)</fullName>
    </submittedName>
</protein>
<sequence length="414" mass="43683">MLPNFAVTPNYRGFRFLRTSTLAAAIALLAACGGGGDGMGKDANTQASIPVEVAPAAHQTITANYSGTATLEAVGDAQVVAKTTGIVLKLFVEEGTHVQKGQLLAELDSDTARNKLAQASATLKKAQAAYDKADKGFALKITPKADYDSTKYDLEAQKAIVDGAQLDLSYTRIVAPISGVIAKRSVKLGNLVQLNQALFQIVDLDPLEAVLNVPERDLDTLKAGQPVRMRVDALGGKPFDGSIARIAPVVDAASGTFRVTCTFRDTTSTLKPGMFGRVEVTYDQRHDALVVPRNAIVEEDGVSSVFVIEPAPPKKDDKNDGKDAKGAVKGKAGEAVAAESAKPALPAFVAKRRVVKTGYAEGDRIEIRDGLADGERVITIGRNAVREGTEVQVLENATKSPDAMASVASTEKHS</sequence>
<reference evidence="4 5" key="1">
    <citation type="submission" date="2020-07" db="EMBL/GenBank/DDBJ databases">
        <title>Genomic Encyclopedia of Type Strains, Phase IV (KMG-V): Genome sequencing to study the core and pangenomes of soil and plant-associated prokaryotes.</title>
        <authorList>
            <person name="Whitman W."/>
        </authorList>
    </citation>
    <scope>NUCLEOTIDE SEQUENCE [LARGE SCALE GENOMIC DNA]</scope>
    <source>
        <strain evidence="4 5">RH2WT43</strain>
    </source>
</reference>
<evidence type="ECO:0000256" key="1">
    <source>
        <dbReference type="ARBA" id="ARBA00009477"/>
    </source>
</evidence>
<dbReference type="Gene3D" id="2.40.30.170">
    <property type="match status" value="1"/>
</dbReference>